<protein>
    <submittedName>
        <fullName evidence="2">Uncharacterized protein</fullName>
    </submittedName>
</protein>
<gene>
    <name evidence="3" type="ORF">B0I71DRAFT_160938</name>
    <name evidence="2" type="ORF">YALI1_A00829g</name>
</gene>
<name>A0A1H6Q5K1_YARLL</name>
<proteinExistence type="predicted"/>
<feature type="compositionally biased region" description="Polar residues" evidence="1">
    <location>
        <begin position="110"/>
        <end position="121"/>
    </location>
</feature>
<sequence>MPFLSNLFGSKEDAAPKQQSRPPIKQDCNNFGSANAESTPVAVPQPNQPPSGSQDIPQSVSESVSGSVYGSVAQSLPSQFGSAMSPTMSPKASALAAALAKQEEDHKQKLQQFRRNSQAASGGTPAPVSSSLPSGPGHSPNFSKVGSPGSPITADEAMNLSRAGGFQGRMRAGSNAAGGSGIAAQLASASPQDMGPSPDGGSVKRKNSNKYQGFGLVAAYSNSGMN</sequence>
<dbReference type="EMBL" id="CP017553">
    <property type="protein sequence ID" value="AOW00099.1"/>
    <property type="molecule type" value="Genomic_DNA"/>
</dbReference>
<feature type="region of interest" description="Disordered" evidence="1">
    <location>
        <begin position="1"/>
        <end position="208"/>
    </location>
</feature>
<dbReference type="Proteomes" id="UP000182444">
    <property type="component" value="Chromosome 1A"/>
</dbReference>
<evidence type="ECO:0000256" key="1">
    <source>
        <dbReference type="SAM" id="MobiDB-lite"/>
    </source>
</evidence>
<feature type="compositionally biased region" description="Polar residues" evidence="1">
    <location>
        <begin position="17"/>
        <end position="38"/>
    </location>
</feature>
<organism evidence="2 4">
    <name type="scientific">Yarrowia lipolytica</name>
    <name type="common">Candida lipolytica</name>
    <dbReference type="NCBI Taxonomy" id="4952"/>
    <lineage>
        <taxon>Eukaryota</taxon>
        <taxon>Fungi</taxon>
        <taxon>Dikarya</taxon>
        <taxon>Ascomycota</taxon>
        <taxon>Saccharomycotina</taxon>
        <taxon>Dipodascomycetes</taxon>
        <taxon>Dipodascales</taxon>
        <taxon>Dipodascales incertae sedis</taxon>
        <taxon>Yarrowia</taxon>
    </lineage>
</organism>
<feature type="compositionally biased region" description="Low complexity" evidence="1">
    <location>
        <begin position="59"/>
        <end position="72"/>
    </location>
</feature>
<feature type="compositionally biased region" description="Low complexity" evidence="1">
    <location>
        <begin position="125"/>
        <end position="140"/>
    </location>
</feature>
<dbReference type="VEuPathDB" id="FungiDB:YALI0_A00660g"/>
<dbReference type="EMBL" id="KZ859071">
    <property type="protein sequence ID" value="RDW23645.1"/>
    <property type="molecule type" value="Genomic_DNA"/>
</dbReference>
<reference evidence="3 5" key="2">
    <citation type="submission" date="2018-07" db="EMBL/GenBank/DDBJ databases">
        <title>Draft Genome Assemblies for Five Robust Yarrowia lipolytica Strains Exhibiting High Lipid Production and Pentose Sugar Utilization and Sugar Alcohol Secretion from Undetoxified Lignocellulosic Biomass Hydrolysates.</title>
        <authorList>
            <consortium name="DOE Joint Genome Institute"/>
            <person name="Walker C."/>
            <person name="Ryu S."/>
            <person name="Na H."/>
            <person name="Zane M."/>
            <person name="LaButti K."/>
            <person name="Lipzen A."/>
            <person name="Haridas S."/>
            <person name="Barry K."/>
            <person name="Grigoriev I.V."/>
            <person name="Quarterman J."/>
            <person name="Slininger P."/>
            <person name="Dien B."/>
            <person name="Trinh C.T."/>
        </authorList>
    </citation>
    <scope>NUCLEOTIDE SEQUENCE [LARGE SCALE GENOMIC DNA]</scope>
    <source>
        <strain evidence="3 5">YB392</strain>
    </source>
</reference>
<accession>A0A1H6Q5K1</accession>
<evidence type="ECO:0000313" key="3">
    <source>
        <dbReference type="EMBL" id="RDW23645.1"/>
    </source>
</evidence>
<dbReference type="OrthoDB" id="4091680at2759"/>
<dbReference type="RefSeq" id="XP_499625.1">
    <property type="nucleotide sequence ID" value="XM_499625.1"/>
</dbReference>
<feature type="compositionally biased region" description="Polar residues" evidence="1">
    <location>
        <begin position="73"/>
        <end position="90"/>
    </location>
</feature>
<dbReference type="AlphaFoldDB" id="A0A1H6Q5K1"/>
<reference evidence="2 4" key="1">
    <citation type="journal article" date="2016" name="PLoS ONE">
        <title>Sequence Assembly of Yarrowia lipolytica Strain W29/CLIB89 Shows Transposable Element Diversity.</title>
        <authorList>
            <person name="Magnan C."/>
            <person name="Yu J."/>
            <person name="Chang I."/>
            <person name="Jahn E."/>
            <person name="Kanomata Y."/>
            <person name="Wu J."/>
            <person name="Zeller M."/>
            <person name="Oakes M."/>
            <person name="Baldi P."/>
            <person name="Sandmeyer S."/>
        </authorList>
    </citation>
    <scope>NUCLEOTIDE SEQUENCE [LARGE SCALE GENOMIC DNA]</scope>
    <source>
        <strain evidence="2">CLIB89</strain>
        <strain evidence="4">CLIB89(W29)</strain>
    </source>
</reference>
<evidence type="ECO:0000313" key="4">
    <source>
        <dbReference type="Proteomes" id="UP000182444"/>
    </source>
</evidence>
<dbReference type="VEuPathDB" id="FungiDB:YALI1_A00829g"/>
<dbReference type="Proteomes" id="UP000256601">
    <property type="component" value="Unassembled WGS sequence"/>
</dbReference>
<dbReference type="GeneID" id="2905993"/>
<dbReference type="KEGG" id="yli:2905993"/>
<evidence type="ECO:0000313" key="5">
    <source>
        <dbReference type="Proteomes" id="UP000256601"/>
    </source>
</evidence>
<evidence type="ECO:0000313" key="2">
    <source>
        <dbReference type="EMBL" id="AOW00099.1"/>
    </source>
</evidence>